<sequence>MPTLPWMTVGTPTRPEVQCMASRLEVDSLLSAPGFLIASLALWWQARRSPGALGVALKAEMLKGTFWTYSAWEDKAAIYAYARSEPHKSTVERKRKVMRDATFVFFNAPVDELPLSWTEIRRRIAEQRGSAQPDHKSAQ</sequence>
<evidence type="ECO:0000313" key="1">
    <source>
        <dbReference type="EMBL" id="MTE12128.1"/>
    </source>
</evidence>
<dbReference type="InterPro" id="IPR011008">
    <property type="entry name" value="Dimeric_a/b-barrel"/>
</dbReference>
<protein>
    <submittedName>
        <fullName evidence="1">DUF3291 domain-containing protein</fullName>
    </submittedName>
</protein>
<dbReference type="SUPFAM" id="SSF54909">
    <property type="entry name" value="Dimeric alpha+beta barrel"/>
    <property type="match status" value="1"/>
</dbReference>
<reference evidence="1 2" key="1">
    <citation type="submission" date="2019-11" db="EMBL/GenBank/DDBJ databases">
        <title>Nocardia sp. nov. CT2-14 isolated from soil.</title>
        <authorList>
            <person name="Kanchanasin P."/>
            <person name="Tanasupawat S."/>
            <person name="Yuki M."/>
            <person name="Kudo T."/>
        </authorList>
    </citation>
    <scope>NUCLEOTIDE SEQUENCE [LARGE SCALE GENOMIC DNA]</scope>
    <source>
        <strain evidence="1 2">CT2-14</strain>
    </source>
</reference>
<dbReference type="Proteomes" id="UP000432464">
    <property type="component" value="Unassembled WGS sequence"/>
</dbReference>
<dbReference type="RefSeq" id="WP_154786603.1">
    <property type="nucleotide sequence ID" value="NZ_WMBB01000002.1"/>
</dbReference>
<organism evidence="1 2">
    <name type="scientific">Nocardia aurantiaca</name>
    <dbReference type="NCBI Taxonomy" id="2675850"/>
    <lineage>
        <taxon>Bacteria</taxon>
        <taxon>Bacillati</taxon>
        <taxon>Actinomycetota</taxon>
        <taxon>Actinomycetes</taxon>
        <taxon>Mycobacteriales</taxon>
        <taxon>Nocardiaceae</taxon>
        <taxon>Nocardia</taxon>
    </lineage>
</organism>
<evidence type="ECO:0000313" key="2">
    <source>
        <dbReference type="Proteomes" id="UP000432464"/>
    </source>
</evidence>
<proteinExistence type="predicted"/>
<dbReference type="AlphaFoldDB" id="A0A6I3KTG3"/>
<gene>
    <name evidence="1" type="ORF">GLP40_04920</name>
</gene>
<accession>A0A6I3KTG3</accession>
<keyword evidence="2" id="KW-1185">Reference proteome</keyword>
<name>A0A6I3KTG3_9NOCA</name>
<dbReference type="EMBL" id="WMBB01000002">
    <property type="protein sequence ID" value="MTE12128.1"/>
    <property type="molecule type" value="Genomic_DNA"/>
</dbReference>
<comment type="caution">
    <text evidence="1">The sequence shown here is derived from an EMBL/GenBank/DDBJ whole genome shotgun (WGS) entry which is preliminary data.</text>
</comment>